<accession>A0ABP4X7V2</accession>
<gene>
    <name evidence="1" type="ORF">GCM10009767_33190</name>
</gene>
<proteinExistence type="predicted"/>
<organism evidence="1 2">
    <name type="scientific">Kocuria aegyptia</name>
    <dbReference type="NCBI Taxonomy" id="330943"/>
    <lineage>
        <taxon>Bacteria</taxon>
        <taxon>Bacillati</taxon>
        <taxon>Actinomycetota</taxon>
        <taxon>Actinomycetes</taxon>
        <taxon>Micrococcales</taxon>
        <taxon>Micrococcaceae</taxon>
        <taxon>Kocuria</taxon>
    </lineage>
</organism>
<evidence type="ECO:0000313" key="2">
    <source>
        <dbReference type="Proteomes" id="UP001501204"/>
    </source>
</evidence>
<reference evidence="2" key="1">
    <citation type="journal article" date="2019" name="Int. J. Syst. Evol. Microbiol.">
        <title>The Global Catalogue of Microorganisms (GCM) 10K type strain sequencing project: providing services to taxonomists for standard genome sequencing and annotation.</title>
        <authorList>
            <consortium name="The Broad Institute Genomics Platform"/>
            <consortium name="The Broad Institute Genome Sequencing Center for Infectious Disease"/>
            <person name="Wu L."/>
            <person name="Ma J."/>
        </authorList>
    </citation>
    <scope>NUCLEOTIDE SEQUENCE [LARGE SCALE GENOMIC DNA]</scope>
    <source>
        <strain evidence="2">JCM 14735</strain>
    </source>
</reference>
<comment type="caution">
    <text evidence="1">The sequence shown here is derived from an EMBL/GenBank/DDBJ whole genome shotgun (WGS) entry which is preliminary data.</text>
</comment>
<name>A0ABP4X7V2_9MICC</name>
<protein>
    <submittedName>
        <fullName evidence="1">Uncharacterized protein</fullName>
    </submittedName>
</protein>
<keyword evidence="2" id="KW-1185">Reference proteome</keyword>
<evidence type="ECO:0000313" key="1">
    <source>
        <dbReference type="EMBL" id="GAA1772630.1"/>
    </source>
</evidence>
<dbReference type="Proteomes" id="UP001501204">
    <property type="component" value="Unassembled WGS sequence"/>
</dbReference>
<dbReference type="EMBL" id="BAAAOA010000046">
    <property type="protein sequence ID" value="GAA1772630.1"/>
    <property type="molecule type" value="Genomic_DNA"/>
</dbReference>
<sequence length="70" mass="7406">MGMAGRTSGPDVRDGGCHRLLPGGTEPVWRAVTRLTSGKPLGVTQGVFMPYWVHKKGLIDICCVLIAALG</sequence>